<keyword evidence="3" id="KW-1185">Reference proteome</keyword>
<evidence type="ECO:0000313" key="3">
    <source>
        <dbReference type="Proteomes" id="UP000006038"/>
    </source>
</evidence>
<protein>
    <submittedName>
        <fullName evidence="2">Uncharacterized protein</fullName>
    </submittedName>
</protein>
<dbReference type="PANTHER" id="PTHR35114">
    <property type="entry name" value="CYTOCHROME OXIDASE COMPLEX ASSEMBLY PROTEIN"/>
    <property type="match status" value="1"/>
</dbReference>
<name>J3KUS1_ORYBR</name>
<feature type="region of interest" description="Disordered" evidence="1">
    <location>
        <begin position="1"/>
        <end position="65"/>
    </location>
</feature>
<accession>J3KUS1</accession>
<dbReference type="AlphaFoldDB" id="J3KUS1"/>
<evidence type="ECO:0000313" key="2">
    <source>
        <dbReference type="EnsemblPlants" id="OB0076G10060.1"/>
    </source>
</evidence>
<reference evidence="2" key="1">
    <citation type="submission" date="2015-06" db="UniProtKB">
        <authorList>
            <consortium name="EnsemblPlants"/>
        </authorList>
    </citation>
    <scope>IDENTIFICATION</scope>
</reference>
<dbReference type="Proteomes" id="UP000006038">
    <property type="component" value="Unassembled WGS sequence"/>
</dbReference>
<proteinExistence type="predicted"/>
<dbReference type="PANTHER" id="PTHR35114:SF2">
    <property type="entry name" value="OS04G0129600 PROTEIN"/>
    <property type="match status" value="1"/>
</dbReference>
<sequence length="204" mass="21972">LPQQTLNVGGSPSLRRHAPPPPPPLLAASPRARGGGPGGVGPSRGGALSAGPHRRRRRQRRQRPLRLPLLLQAIERASQNQQIANAIGTPIVRGPWYSASIAVNQARHSVSCTFPVSAPQGNGLLKFKAVRLGDRSWFSFLQQSNWEILLMDAILDIPTDDGKHQTIRVTIPDNTAPKPPVDCKACKSQPTPTPPPQPPSPPQK</sequence>
<feature type="compositionally biased region" description="Gly residues" evidence="1">
    <location>
        <begin position="33"/>
        <end position="44"/>
    </location>
</feature>
<dbReference type="eggNOG" id="ENOG502QSN8">
    <property type="taxonomic scope" value="Eukaryota"/>
</dbReference>
<evidence type="ECO:0000256" key="1">
    <source>
        <dbReference type="SAM" id="MobiDB-lite"/>
    </source>
</evidence>
<feature type="compositionally biased region" description="Basic residues" evidence="1">
    <location>
        <begin position="52"/>
        <end position="64"/>
    </location>
</feature>
<gene>
    <name evidence="2" type="primary">LOC102710553</name>
</gene>
<organism evidence="2">
    <name type="scientific">Oryza brachyantha</name>
    <name type="common">malo sina</name>
    <dbReference type="NCBI Taxonomy" id="4533"/>
    <lineage>
        <taxon>Eukaryota</taxon>
        <taxon>Viridiplantae</taxon>
        <taxon>Streptophyta</taxon>
        <taxon>Embryophyta</taxon>
        <taxon>Tracheophyta</taxon>
        <taxon>Spermatophyta</taxon>
        <taxon>Magnoliopsida</taxon>
        <taxon>Liliopsida</taxon>
        <taxon>Poales</taxon>
        <taxon>Poaceae</taxon>
        <taxon>BOP clade</taxon>
        <taxon>Oryzoideae</taxon>
        <taxon>Oryzeae</taxon>
        <taxon>Oryzinae</taxon>
        <taxon>Oryza</taxon>
    </lineage>
</organism>
<feature type="compositionally biased region" description="Pro residues" evidence="1">
    <location>
        <begin position="191"/>
        <end position="204"/>
    </location>
</feature>
<feature type="compositionally biased region" description="Polar residues" evidence="1">
    <location>
        <begin position="1"/>
        <end position="10"/>
    </location>
</feature>
<dbReference type="STRING" id="4533.J3KUS1"/>
<feature type="region of interest" description="Disordered" evidence="1">
    <location>
        <begin position="172"/>
        <end position="204"/>
    </location>
</feature>
<dbReference type="Gramene" id="OB0076G10060.1">
    <property type="protein sequence ID" value="OB0076G10060.1"/>
    <property type="gene ID" value="OB0076G10060"/>
</dbReference>
<dbReference type="HOGENOM" id="CLU_102359_2_0_1"/>
<dbReference type="OMA" id="PVDCKAC"/>
<dbReference type="EnsemblPlants" id="OB0076G10060.1">
    <property type="protein sequence ID" value="OB0076G10060.1"/>
    <property type="gene ID" value="OB0076G10060"/>
</dbReference>